<keyword evidence="7" id="KW-0325">Glycoprotein</keyword>
<keyword evidence="4 8" id="KW-0106">Calcium</keyword>
<dbReference type="GO" id="GO:0005886">
    <property type="term" value="C:plasma membrane"/>
    <property type="evidence" value="ECO:0007669"/>
    <property type="project" value="InterPro"/>
</dbReference>
<dbReference type="InterPro" id="IPR015919">
    <property type="entry name" value="Cadherin-like_sf"/>
</dbReference>
<dbReference type="InterPro" id="IPR002126">
    <property type="entry name" value="Cadherin-like_dom"/>
</dbReference>
<feature type="region of interest" description="Disordered" evidence="9">
    <location>
        <begin position="289"/>
        <end position="326"/>
    </location>
</feature>
<accession>A0AAV4R1J7</accession>
<dbReference type="CDD" id="cd11304">
    <property type="entry name" value="Cadherin_repeat"/>
    <property type="match status" value="1"/>
</dbReference>
<sequence length="463" mass="52144">MHRSLPFFPFAGYAFPGTRFVRLSSPRKTMSACEMKECLATPILRRLLKLGKDMRSIGTRRIVIEVGDENDNAPIFEVQGRPIVAVVPLEASFGYQVLRITAKDADVAYNSAIRYEIIHKPEEASAKFHIDPVSGVVRSMVTFALDGVEFTVSTSRQRTEGSENGHSAVANVFVYVLPETKLVLFVAGRTPLAIEQHVDKILIYLSNLTGYDVKMAKLEPHHDGEYEDRESTDLFLYAVHRDANDIVDTEVLLNSKRIHTNKVNKSEFNSAPFEQRSELIVSTWTASTSRGSGVTVQGEDQPDGHHRDRHHRPQQRHLPGGWAPATDSDYNDIRELGKVRRRHTSWEQQRLYNIKNPLMGKSIGNPYGCRSTPNGTVDNIKAAYANGDLSVPDYNDSLGDSQSMKRNNRRSRQQVPPDGASRPSISQRQPQVREVQQERQSVISGFLSLQIQLVFLKKQQSSY</sequence>
<dbReference type="GO" id="GO:0007156">
    <property type="term" value="P:homophilic cell adhesion via plasma membrane adhesion molecules"/>
    <property type="evidence" value="ECO:0007669"/>
    <property type="project" value="InterPro"/>
</dbReference>
<keyword evidence="2" id="KW-0812">Transmembrane</keyword>
<gene>
    <name evidence="11" type="primary">Cad89D</name>
    <name evidence="11" type="ORF">CEXT_2271</name>
</gene>
<dbReference type="GO" id="GO:0005509">
    <property type="term" value="F:calcium ion binding"/>
    <property type="evidence" value="ECO:0007669"/>
    <property type="project" value="UniProtKB-UniRule"/>
</dbReference>
<evidence type="ECO:0000313" key="12">
    <source>
        <dbReference type="Proteomes" id="UP001054945"/>
    </source>
</evidence>
<protein>
    <submittedName>
        <fullName evidence="11">Cadherin-89D</fullName>
    </submittedName>
</protein>
<keyword evidence="5" id="KW-1133">Transmembrane helix</keyword>
<keyword evidence="6" id="KW-0472">Membrane</keyword>
<proteinExistence type="predicted"/>
<keyword evidence="12" id="KW-1185">Reference proteome</keyword>
<organism evidence="11 12">
    <name type="scientific">Caerostris extrusa</name>
    <name type="common">Bark spider</name>
    <name type="synonym">Caerostris bankana</name>
    <dbReference type="NCBI Taxonomy" id="172846"/>
    <lineage>
        <taxon>Eukaryota</taxon>
        <taxon>Metazoa</taxon>
        <taxon>Ecdysozoa</taxon>
        <taxon>Arthropoda</taxon>
        <taxon>Chelicerata</taxon>
        <taxon>Arachnida</taxon>
        <taxon>Araneae</taxon>
        <taxon>Araneomorphae</taxon>
        <taxon>Entelegynae</taxon>
        <taxon>Araneoidea</taxon>
        <taxon>Araneidae</taxon>
        <taxon>Caerostris</taxon>
    </lineage>
</organism>
<evidence type="ECO:0000256" key="6">
    <source>
        <dbReference type="ARBA" id="ARBA00023136"/>
    </source>
</evidence>
<comment type="caution">
    <text evidence="11">The sequence shown here is derived from an EMBL/GenBank/DDBJ whole genome shotgun (WGS) entry which is preliminary data.</text>
</comment>
<dbReference type="Proteomes" id="UP001054945">
    <property type="component" value="Unassembled WGS sequence"/>
</dbReference>
<reference evidence="11 12" key="1">
    <citation type="submission" date="2021-06" db="EMBL/GenBank/DDBJ databases">
        <title>Caerostris extrusa draft genome.</title>
        <authorList>
            <person name="Kono N."/>
            <person name="Arakawa K."/>
        </authorList>
    </citation>
    <scope>NUCLEOTIDE SEQUENCE [LARGE SCALE GENOMIC DNA]</scope>
</reference>
<evidence type="ECO:0000256" key="7">
    <source>
        <dbReference type="ARBA" id="ARBA00023180"/>
    </source>
</evidence>
<dbReference type="EMBL" id="BPLR01007052">
    <property type="protein sequence ID" value="GIY14252.1"/>
    <property type="molecule type" value="Genomic_DNA"/>
</dbReference>
<keyword evidence="3" id="KW-0677">Repeat</keyword>
<evidence type="ECO:0000256" key="1">
    <source>
        <dbReference type="ARBA" id="ARBA00004167"/>
    </source>
</evidence>
<dbReference type="Gene3D" id="2.60.40.60">
    <property type="entry name" value="Cadherins"/>
    <property type="match status" value="1"/>
</dbReference>
<feature type="region of interest" description="Disordered" evidence="9">
    <location>
        <begin position="388"/>
        <end position="433"/>
    </location>
</feature>
<evidence type="ECO:0000259" key="10">
    <source>
        <dbReference type="PROSITE" id="PS50268"/>
    </source>
</evidence>
<dbReference type="PANTHER" id="PTHR24028">
    <property type="entry name" value="CADHERIN-87A"/>
    <property type="match status" value="1"/>
</dbReference>
<evidence type="ECO:0000256" key="8">
    <source>
        <dbReference type="PROSITE-ProRule" id="PRU00043"/>
    </source>
</evidence>
<evidence type="ECO:0000256" key="9">
    <source>
        <dbReference type="SAM" id="MobiDB-lite"/>
    </source>
</evidence>
<feature type="domain" description="Cadherin" evidence="10">
    <location>
        <begin position="79"/>
        <end position="193"/>
    </location>
</feature>
<name>A0AAV4R1J7_CAEEX</name>
<dbReference type="SUPFAM" id="SSF49313">
    <property type="entry name" value="Cadherin-like"/>
    <property type="match status" value="1"/>
</dbReference>
<evidence type="ECO:0000256" key="4">
    <source>
        <dbReference type="ARBA" id="ARBA00022837"/>
    </source>
</evidence>
<evidence type="ECO:0000256" key="3">
    <source>
        <dbReference type="ARBA" id="ARBA00022737"/>
    </source>
</evidence>
<dbReference type="AlphaFoldDB" id="A0AAV4R1J7"/>
<dbReference type="PROSITE" id="PS00232">
    <property type="entry name" value="CADHERIN_1"/>
    <property type="match status" value="1"/>
</dbReference>
<evidence type="ECO:0000313" key="11">
    <source>
        <dbReference type="EMBL" id="GIY14252.1"/>
    </source>
</evidence>
<dbReference type="PROSITE" id="PS50268">
    <property type="entry name" value="CADHERIN_2"/>
    <property type="match status" value="1"/>
</dbReference>
<evidence type="ECO:0000256" key="2">
    <source>
        <dbReference type="ARBA" id="ARBA00022692"/>
    </source>
</evidence>
<dbReference type="InterPro" id="IPR050174">
    <property type="entry name" value="Protocadherin/Cadherin-CA"/>
</dbReference>
<comment type="subcellular location">
    <subcellularLocation>
        <location evidence="1">Membrane</location>
        <topology evidence="1">Single-pass membrane protein</topology>
    </subcellularLocation>
</comment>
<dbReference type="InterPro" id="IPR020894">
    <property type="entry name" value="Cadherin_CS"/>
</dbReference>
<dbReference type="PANTHER" id="PTHR24028:SF328">
    <property type="entry name" value="CADHERIN-3"/>
    <property type="match status" value="1"/>
</dbReference>
<evidence type="ECO:0000256" key="5">
    <source>
        <dbReference type="ARBA" id="ARBA00022989"/>
    </source>
</evidence>